<dbReference type="Pfam" id="PF13715">
    <property type="entry name" value="CarbopepD_reg_2"/>
    <property type="match status" value="1"/>
</dbReference>
<proteinExistence type="predicted"/>
<dbReference type="OrthoDB" id="1223654at2"/>
<keyword evidence="2" id="KW-1185">Reference proteome</keyword>
<dbReference type="PATRIC" id="fig|1300341.3.peg.2113"/>
<reference evidence="1 2" key="1">
    <citation type="submission" date="2015-09" db="EMBL/GenBank/DDBJ databases">
        <title>Genome sequence of the marine flavobacterium Croceitalea dokdonensis DOKDO 023 that contains proton- and sodium-pumping rhodopsins.</title>
        <authorList>
            <person name="Kwon S.-K."/>
            <person name="Lee H.K."/>
            <person name="Kwak M.-J."/>
            <person name="Kim J.F."/>
        </authorList>
    </citation>
    <scope>NUCLEOTIDE SEQUENCE [LARGE SCALE GENOMIC DNA]</scope>
    <source>
        <strain evidence="1 2">DOKDO 023</strain>
    </source>
</reference>
<protein>
    <recommendedName>
        <fullName evidence="3">Carboxypeptidase-like regulatory domain-containing protein</fullName>
    </recommendedName>
</protein>
<dbReference type="AlphaFoldDB" id="A0A0P7B064"/>
<dbReference type="STRING" id="1300341.I595_1927"/>
<comment type="caution">
    <text evidence="1">The sequence shown here is derived from an EMBL/GenBank/DDBJ whole genome shotgun (WGS) entry which is preliminary data.</text>
</comment>
<dbReference type="SUPFAM" id="SSF49464">
    <property type="entry name" value="Carboxypeptidase regulatory domain-like"/>
    <property type="match status" value="1"/>
</dbReference>
<accession>A0A0P7B064</accession>
<dbReference type="RefSeq" id="WP_054559037.1">
    <property type="nucleotide sequence ID" value="NZ_LDJX01000003.1"/>
</dbReference>
<dbReference type="InterPro" id="IPR008969">
    <property type="entry name" value="CarboxyPept-like_regulatory"/>
</dbReference>
<dbReference type="EMBL" id="LDJX01000003">
    <property type="protein sequence ID" value="KPM32277.1"/>
    <property type="molecule type" value="Genomic_DNA"/>
</dbReference>
<evidence type="ECO:0008006" key="3">
    <source>
        <dbReference type="Google" id="ProtNLM"/>
    </source>
</evidence>
<gene>
    <name evidence="1" type="ORF">I595_1927</name>
</gene>
<dbReference type="Proteomes" id="UP000050280">
    <property type="component" value="Unassembled WGS sequence"/>
</dbReference>
<sequence>MLYVCQVDAQEQLLTGEVLAQETKEPIVGAVVFYDGSSIGTITDIDGKFRLLSKTPTNSPLVIRSLGFETITLPKLDSDVIRVFMKPAAIQLPEVTLEPDTWSRKKKLKVFRRELLGVGHKCDILNEDDVRLYYNKGKKTLYAFANRPLKIKNKGLEYLLVYDVTDFEVNLYEDSASPEAVKQVFYAGNTQFIDESNGSASALRRRKKAYFGSSLHFFRALYSNRLEQEGFQLFKKRFKVPAQELFGFKTVDATLYVSKLDGLGRISILYGKRNQSFLEVKTAQFIIDPLGNYAPTNALLFGGEMGKHRINTMLPIDYEVKD</sequence>
<name>A0A0P7B064_9FLAO</name>
<evidence type="ECO:0000313" key="2">
    <source>
        <dbReference type="Proteomes" id="UP000050280"/>
    </source>
</evidence>
<organism evidence="1 2">
    <name type="scientific">Croceitalea dokdonensis DOKDO 023</name>
    <dbReference type="NCBI Taxonomy" id="1300341"/>
    <lineage>
        <taxon>Bacteria</taxon>
        <taxon>Pseudomonadati</taxon>
        <taxon>Bacteroidota</taxon>
        <taxon>Flavobacteriia</taxon>
        <taxon>Flavobacteriales</taxon>
        <taxon>Flavobacteriaceae</taxon>
        <taxon>Croceitalea</taxon>
    </lineage>
</organism>
<evidence type="ECO:0000313" key="1">
    <source>
        <dbReference type="EMBL" id="KPM32277.1"/>
    </source>
</evidence>